<organism evidence="2 3">
    <name type="scientific">Microvirga thermotolerans</name>
    <dbReference type="NCBI Taxonomy" id="2651334"/>
    <lineage>
        <taxon>Bacteria</taxon>
        <taxon>Pseudomonadati</taxon>
        <taxon>Pseudomonadota</taxon>
        <taxon>Alphaproteobacteria</taxon>
        <taxon>Hyphomicrobiales</taxon>
        <taxon>Methylobacteriaceae</taxon>
        <taxon>Microvirga</taxon>
    </lineage>
</organism>
<dbReference type="Proteomes" id="UP000325614">
    <property type="component" value="Chromosome"/>
</dbReference>
<dbReference type="KEGG" id="mico:GDR74_06265"/>
<gene>
    <name evidence="2" type="ORF">GDR74_06265</name>
</gene>
<protein>
    <recommendedName>
        <fullName evidence="4">EF-hand domain-containing protein</fullName>
    </recommendedName>
</protein>
<evidence type="ECO:0000313" key="2">
    <source>
        <dbReference type="EMBL" id="QFU15857.1"/>
    </source>
</evidence>
<evidence type="ECO:0000256" key="1">
    <source>
        <dbReference type="SAM" id="SignalP"/>
    </source>
</evidence>
<feature type="signal peptide" evidence="1">
    <location>
        <begin position="1"/>
        <end position="23"/>
    </location>
</feature>
<reference evidence="2 3" key="1">
    <citation type="submission" date="2019-10" db="EMBL/GenBank/DDBJ databases">
        <title>Isolation, Identification of Microvirga thermotolerans HR1, a novel thermophilic bacterium and Comparative Genomics of the genus Microvirga.</title>
        <authorList>
            <person name="Li J."/>
            <person name="Zhang W."/>
            <person name="Lin M."/>
            <person name="Wang J."/>
        </authorList>
    </citation>
    <scope>NUCLEOTIDE SEQUENCE [LARGE SCALE GENOMIC DNA]</scope>
    <source>
        <strain evidence="2 3">HR1</strain>
    </source>
</reference>
<name>A0A5P9JT95_9HYPH</name>
<evidence type="ECO:0008006" key="4">
    <source>
        <dbReference type="Google" id="ProtNLM"/>
    </source>
</evidence>
<proteinExistence type="predicted"/>
<feature type="chain" id="PRO_5024889020" description="EF-hand domain-containing protein" evidence="1">
    <location>
        <begin position="24"/>
        <end position="170"/>
    </location>
</feature>
<dbReference type="EMBL" id="CP045423">
    <property type="protein sequence ID" value="QFU15857.1"/>
    <property type="molecule type" value="Genomic_DNA"/>
</dbReference>
<dbReference type="RefSeq" id="WP_152585502.1">
    <property type="nucleotide sequence ID" value="NZ_CP045423.1"/>
</dbReference>
<sequence length="170" mass="18038">MFAPRLCLVAVLVAAAVPVQASAKERAGPAASLRDASREQVAEALPPATRSAILAARNRKQYVASSLAFARTAAGADGLLTEADARGLAPDDPRAVQIRYYLKTPYLKSYYTPRKIGSRTVPRLSVQKVGQVAGATWDKFDENRDGVLSVEEKAPLQVARGGSAGGRPSF</sequence>
<evidence type="ECO:0000313" key="3">
    <source>
        <dbReference type="Proteomes" id="UP000325614"/>
    </source>
</evidence>
<keyword evidence="3" id="KW-1185">Reference proteome</keyword>
<accession>A0A5P9JT95</accession>
<keyword evidence="1" id="KW-0732">Signal</keyword>
<dbReference type="AlphaFoldDB" id="A0A5P9JT95"/>